<gene>
    <name evidence="1" type="ORF">M9H77_12375</name>
</gene>
<protein>
    <submittedName>
        <fullName evidence="1">Uncharacterized protein</fullName>
    </submittedName>
</protein>
<sequence length="698" mass="77495">MGRRSAVDAVVSGGDSSQSSGESSFRELDDVFLQRQTRVWLGEVLNTRLDEDIHISDLLSDGELLFEVSKQLWNMLLVKYVELRHLKAYQHPHYSRKSSGRYMPYSNVDSFLKICKVLGLNGIDLFSPSDVVEKRDTRKVCICVRALSKKARSKQLNVPDFDVVSYAVTMPTDMVGCIRKSLESSHCSFSSSSSCNSFKDSRIKSQQKNSISECDANYDSKSDVSDEAESKYCGLESYCSSEKIGNPANVNLESEICSDASSVVKQNAPKKSVSQPERTKPSVGEFENVGSGLVSALESVNSFSLHHTRNGNDSDRLSSCYSQGNLLIKHSRLNNDIREHYADTTELNDLDIALCPDSLFDNEAGIDFSSDYLAFTDSVVFGTDGSSPIVFDGEDHMCNFFMGIDSHISSMNQNNRFCQKSHDDMEDVEVSSTTSMSSIFGRMLNIDFDEQIDFRDSSIMKVEPTAFLENEAHSQDKSSFTEDQVRKSAQFDTLPNSSATDVKESRYEMNLGNPGFSINSLSTCHNQQICLLGSQVQENNSSSQKHPGGCEVMEQKHPDSDPVSSGDNDGVAQQESVGHNKKIIKCSEQAIEVDRELKTLDSLVENVLDERKKISSGEHEEKQHRRPLLKTFVGGTALVGVLFLLLHVSRRGQDRIRVPSNQLNQTQNSRGAKSSSQKEIKRGTPNGAYPAEKLKLGE</sequence>
<name>A0ACC0BHC0_CATRO</name>
<organism evidence="1 2">
    <name type="scientific">Catharanthus roseus</name>
    <name type="common">Madagascar periwinkle</name>
    <name type="synonym">Vinca rosea</name>
    <dbReference type="NCBI Taxonomy" id="4058"/>
    <lineage>
        <taxon>Eukaryota</taxon>
        <taxon>Viridiplantae</taxon>
        <taxon>Streptophyta</taxon>
        <taxon>Embryophyta</taxon>
        <taxon>Tracheophyta</taxon>
        <taxon>Spermatophyta</taxon>
        <taxon>Magnoliopsida</taxon>
        <taxon>eudicotyledons</taxon>
        <taxon>Gunneridae</taxon>
        <taxon>Pentapetalae</taxon>
        <taxon>asterids</taxon>
        <taxon>lamiids</taxon>
        <taxon>Gentianales</taxon>
        <taxon>Apocynaceae</taxon>
        <taxon>Rauvolfioideae</taxon>
        <taxon>Vinceae</taxon>
        <taxon>Catharanthinae</taxon>
        <taxon>Catharanthus</taxon>
    </lineage>
</organism>
<keyword evidence="2" id="KW-1185">Reference proteome</keyword>
<accession>A0ACC0BHC0</accession>
<comment type="caution">
    <text evidence="1">The sequence shown here is derived from an EMBL/GenBank/DDBJ whole genome shotgun (WGS) entry which is preliminary data.</text>
</comment>
<proteinExistence type="predicted"/>
<evidence type="ECO:0000313" key="1">
    <source>
        <dbReference type="EMBL" id="KAI5672011.1"/>
    </source>
</evidence>
<dbReference type="Proteomes" id="UP001060085">
    <property type="component" value="Linkage Group LG03"/>
</dbReference>
<dbReference type="EMBL" id="CM044703">
    <property type="protein sequence ID" value="KAI5672011.1"/>
    <property type="molecule type" value="Genomic_DNA"/>
</dbReference>
<evidence type="ECO:0000313" key="2">
    <source>
        <dbReference type="Proteomes" id="UP001060085"/>
    </source>
</evidence>
<reference evidence="2" key="1">
    <citation type="journal article" date="2023" name="Nat. Plants">
        <title>Single-cell RNA sequencing provides a high-resolution roadmap for understanding the multicellular compartmentation of specialized metabolism.</title>
        <authorList>
            <person name="Sun S."/>
            <person name="Shen X."/>
            <person name="Li Y."/>
            <person name="Li Y."/>
            <person name="Wang S."/>
            <person name="Li R."/>
            <person name="Zhang H."/>
            <person name="Shen G."/>
            <person name="Guo B."/>
            <person name="Wei J."/>
            <person name="Xu J."/>
            <person name="St-Pierre B."/>
            <person name="Chen S."/>
            <person name="Sun C."/>
        </authorList>
    </citation>
    <scope>NUCLEOTIDE SEQUENCE [LARGE SCALE GENOMIC DNA]</scope>
</reference>